<name>A0A430AER9_9ENTE</name>
<dbReference type="SMART" id="SM01210">
    <property type="entry name" value="GARS_C"/>
    <property type="match status" value="1"/>
</dbReference>
<evidence type="ECO:0000256" key="4">
    <source>
        <dbReference type="ARBA" id="ARBA00013255"/>
    </source>
</evidence>
<dbReference type="EMBL" id="NGJZ01000005">
    <property type="protein sequence ID" value="RSU05942.1"/>
    <property type="molecule type" value="Genomic_DNA"/>
</dbReference>
<dbReference type="Pfam" id="PF02843">
    <property type="entry name" value="GARS_C"/>
    <property type="match status" value="1"/>
</dbReference>
<evidence type="ECO:0000256" key="8">
    <source>
        <dbReference type="ARBA" id="ARBA00022755"/>
    </source>
</evidence>
<protein>
    <recommendedName>
        <fullName evidence="4 14">Phosphoribosylamine--glycine ligase</fullName>
        <ecNumber evidence="4 14">6.3.4.13</ecNumber>
    </recommendedName>
    <alternativeName>
        <fullName evidence="14">GARS</fullName>
    </alternativeName>
    <alternativeName>
        <fullName evidence="12 14">Glycinamide ribonucleotide synthetase</fullName>
    </alternativeName>
    <alternativeName>
        <fullName evidence="13 14">Phosphoribosylglycinamide synthetase</fullName>
    </alternativeName>
</protein>
<dbReference type="HAMAP" id="MF_00138">
    <property type="entry name" value="GARS"/>
    <property type="match status" value="1"/>
</dbReference>
<dbReference type="RefSeq" id="WP_126827000.1">
    <property type="nucleotide sequence ID" value="NZ_JBHLWU010000004.1"/>
</dbReference>
<dbReference type="SUPFAM" id="SSF51246">
    <property type="entry name" value="Rudiment single hybrid motif"/>
    <property type="match status" value="1"/>
</dbReference>
<dbReference type="PROSITE" id="PS50975">
    <property type="entry name" value="ATP_GRASP"/>
    <property type="match status" value="1"/>
</dbReference>
<organism evidence="17 18">
    <name type="scientific">Vagococcus entomophilus</name>
    <dbReference type="NCBI Taxonomy" id="1160095"/>
    <lineage>
        <taxon>Bacteria</taxon>
        <taxon>Bacillati</taxon>
        <taxon>Bacillota</taxon>
        <taxon>Bacilli</taxon>
        <taxon>Lactobacillales</taxon>
        <taxon>Enterococcaceae</taxon>
        <taxon>Vagococcus</taxon>
    </lineage>
</organism>
<evidence type="ECO:0000256" key="14">
    <source>
        <dbReference type="HAMAP-Rule" id="MF_00138"/>
    </source>
</evidence>
<dbReference type="InterPro" id="IPR000115">
    <property type="entry name" value="PRibGlycinamide_synth"/>
</dbReference>
<evidence type="ECO:0000256" key="10">
    <source>
        <dbReference type="ARBA" id="ARBA00023211"/>
    </source>
</evidence>
<dbReference type="EC" id="6.3.4.13" evidence="4 14"/>
<dbReference type="UniPathway" id="UPA00074">
    <property type="reaction ID" value="UER00125"/>
</dbReference>
<evidence type="ECO:0000256" key="11">
    <source>
        <dbReference type="ARBA" id="ARBA00038345"/>
    </source>
</evidence>
<dbReference type="FunFam" id="3.30.1490.20:FF:000006">
    <property type="entry name" value="phosphoribosylamine--glycine ligase, chloroplastic-like"/>
    <property type="match status" value="1"/>
</dbReference>
<dbReference type="InterPro" id="IPR013815">
    <property type="entry name" value="ATP_grasp_subdomain_1"/>
</dbReference>
<keyword evidence="8 14" id="KW-0658">Purine biosynthesis</keyword>
<dbReference type="InterPro" id="IPR020562">
    <property type="entry name" value="PRibGlycinamide_synth_N"/>
</dbReference>
<dbReference type="GO" id="GO:0006189">
    <property type="term" value="P:'de novo' IMP biosynthetic process"/>
    <property type="evidence" value="ECO:0007669"/>
    <property type="project" value="UniProtKB-UniRule"/>
</dbReference>
<evidence type="ECO:0000256" key="6">
    <source>
        <dbReference type="ARBA" id="ARBA00022723"/>
    </source>
</evidence>
<keyword evidence="7 15" id="KW-0547">Nucleotide-binding</keyword>
<evidence type="ECO:0000256" key="12">
    <source>
        <dbReference type="ARBA" id="ARBA00042242"/>
    </source>
</evidence>
<dbReference type="GO" id="GO:0046872">
    <property type="term" value="F:metal ion binding"/>
    <property type="evidence" value="ECO:0007669"/>
    <property type="project" value="UniProtKB-KW"/>
</dbReference>
<dbReference type="Gene3D" id="3.90.600.10">
    <property type="entry name" value="Phosphoribosylglycinamide synthetase, C-terminal domain"/>
    <property type="match status" value="1"/>
</dbReference>
<dbReference type="InterPro" id="IPR020559">
    <property type="entry name" value="PRibGlycinamide_synth_CS"/>
</dbReference>
<dbReference type="GO" id="GO:0009113">
    <property type="term" value="P:purine nucleobase biosynthetic process"/>
    <property type="evidence" value="ECO:0007669"/>
    <property type="project" value="InterPro"/>
</dbReference>
<dbReference type="Pfam" id="PF02844">
    <property type="entry name" value="GARS_N"/>
    <property type="match status" value="1"/>
</dbReference>
<keyword evidence="9 15" id="KW-0067">ATP-binding</keyword>
<dbReference type="PROSITE" id="PS00184">
    <property type="entry name" value="GARS"/>
    <property type="match status" value="1"/>
</dbReference>
<evidence type="ECO:0000256" key="13">
    <source>
        <dbReference type="ARBA" id="ARBA00042864"/>
    </source>
</evidence>
<dbReference type="FunFam" id="3.30.470.20:FF:000018">
    <property type="entry name" value="Trifunctional purine biosynthetic protein adenosine-3"/>
    <property type="match status" value="1"/>
</dbReference>
<keyword evidence="6" id="KW-0479">Metal-binding</keyword>
<dbReference type="SMART" id="SM01209">
    <property type="entry name" value="GARS_A"/>
    <property type="match status" value="1"/>
</dbReference>
<dbReference type="Pfam" id="PF01071">
    <property type="entry name" value="GARS_A"/>
    <property type="match status" value="1"/>
</dbReference>
<dbReference type="OrthoDB" id="9807240at2"/>
<feature type="domain" description="ATP-grasp" evidence="16">
    <location>
        <begin position="108"/>
        <end position="315"/>
    </location>
</feature>
<dbReference type="PANTHER" id="PTHR43472:SF1">
    <property type="entry name" value="PHOSPHORIBOSYLAMINE--GLYCINE LIGASE, CHLOROPLASTIC"/>
    <property type="match status" value="1"/>
</dbReference>
<evidence type="ECO:0000256" key="5">
    <source>
        <dbReference type="ARBA" id="ARBA00022598"/>
    </source>
</evidence>
<dbReference type="GO" id="GO:0004637">
    <property type="term" value="F:phosphoribosylamine-glycine ligase activity"/>
    <property type="evidence" value="ECO:0007669"/>
    <property type="project" value="UniProtKB-UniRule"/>
</dbReference>
<reference evidence="17 18" key="1">
    <citation type="submission" date="2017-05" db="EMBL/GenBank/DDBJ databases">
        <title>Vagococcus spp. assemblies.</title>
        <authorList>
            <person name="Gulvik C.A."/>
        </authorList>
    </citation>
    <scope>NUCLEOTIDE SEQUENCE [LARGE SCALE GENOMIC DNA]</scope>
    <source>
        <strain evidence="17 18">DSM 24756</strain>
    </source>
</reference>
<comment type="catalytic activity">
    <reaction evidence="14">
        <text>5-phospho-beta-D-ribosylamine + glycine + ATP = N(1)-(5-phospho-beta-D-ribosyl)glycinamide + ADP + phosphate + H(+)</text>
        <dbReference type="Rhea" id="RHEA:17453"/>
        <dbReference type="ChEBI" id="CHEBI:15378"/>
        <dbReference type="ChEBI" id="CHEBI:30616"/>
        <dbReference type="ChEBI" id="CHEBI:43474"/>
        <dbReference type="ChEBI" id="CHEBI:57305"/>
        <dbReference type="ChEBI" id="CHEBI:58681"/>
        <dbReference type="ChEBI" id="CHEBI:143788"/>
        <dbReference type="ChEBI" id="CHEBI:456216"/>
        <dbReference type="EC" id="6.3.4.13"/>
    </reaction>
</comment>
<evidence type="ECO:0000256" key="3">
    <source>
        <dbReference type="ARBA" id="ARBA00005174"/>
    </source>
</evidence>
<dbReference type="InterPro" id="IPR020560">
    <property type="entry name" value="PRibGlycinamide_synth_C-dom"/>
</dbReference>
<keyword evidence="18" id="KW-1185">Reference proteome</keyword>
<evidence type="ECO:0000256" key="2">
    <source>
        <dbReference type="ARBA" id="ARBA00001946"/>
    </source>
</evidence>
<evidence type="ECO:0000256" key="9">
    <source>
        <dbReference type="ARBA" id="ARBA00022840"/>
    </source>
</evidence>
<keyword evidence="5 14" id="KW-0436">Ligase</keyword>
<dbReference type="AlphaFoldDB" id="A0A430AER9"/>
<dbReference type="InterPro" id="IPR037123">
    <property type="entry name" value="PRibGlycinamide_synth_C_sf"/>
</dbReference>
<accession>A0A430AER9</accession>
<dbReference type="Gene3D" id="3.40.50.20">
    <property type="match status" value="1"/>
</dbReference>
<gene>
    <name evidence="14" type="primary">purD</name>
    <name evidence="17" type="ORF">CBF30_11565</name>
</gene>
<comment type="similarity">
    <text evidence="11 14">Belongs to the GARS family.</text>
</comment>
<dbReference type="PANTHER" id="PTHR43472">
    <property type="entry name" value="PHOSPHORIBOSYLAMINE--GLYCINE LIGASE"/>
    <property type="match status" value="1"/>
</dbReference>
<comment type="caution">
    <text evidence="17">The sequence shown here is derived from an EMBL/GenBank/DDBJ whole genome shotgun (WGS) entry which is preliminary data.</text>
</comment>
<proteinExistence type="inferred from homology"/>
<dbReference type="GO" id="GO:0005524">
    <property type="term" value="F:ATP binding"/>
    <property type="evidence" value="ECO:0007669"/>
    <property type="project" value="UniProtKB-UniRule"/>
</dbReference>
<dbReference type="Proteomes" id="UP000288669">
    <property type="component" value="Unassembled WGS sequence"/>
</dbReference>
<dbReference type="InterPro" id="IPR020561">
    <property type="entry name" value="PRibGlycinamid_synth_ATP-grasp"/>
</dbReference>
<keyword evidence="10" id="KW-0464">Manganese</keyword>
<dbReference type="Gene3D" id="3.30.1490.20">
    <property type="entry name" value="ATP-grasp fold, A domain"/>
    <property type="match status" value="1"/>
</dbReference>
<dbReference type="NCBIfam" id="TIGR00877">
    <property type="entry name" value="purD"/>
    <property type="match status" value="1"/>
</dbReference>
<comment type="pathway">
    <text evidence="3 14">Purine metabolism; IMP biosynthesis via de novo pathway; N(1)-(5-phospho-D-ribosyl)glycinamide from 5-phospho-alpha-D-ribose 1-diphosphate: step 2/2.</text>
</comment>
<comment type="cofactor">
    <cofactor evidence="1">
        <name>Mn(2+)</name>
        <dbReference type="ChEBI" id="CHEBI:29035"/>
    </cofactor>
</comment>
<evidence type="ECO:0000256" key="15">
    <source>
        <dbReference type="PROSITE-ProRule" id="PRU00409"/>
    </source>
</evidence>
<dbReference type="InterPro" id="IPR011054">
    <property type="entry name" value="Rudment_hybrid_motif"/>
</dbReference>
<evidence type="ECO:0000313" key="17">
    <source>
        <dbReference type="EMBL" id="RSU05942.1"/>
    </source>
</evidence>
<comment type="cofactor">
    <cofactor evidence="2">
        <name>Mg(2+)</name>
        <dbReference type="ChEBI" id="CHEBI:18420"/>
    </cofactor>
</comment>
<evidence type="ECO:0000259" key="16">
    <source>
        <dbReference type="PROSITE" id="PS50975"/>
    </source>
</evidence>
<dbReference type="InterPro" id="IPR016185">
    <property type="entry name" value="PreATP-grasp_dom_sf"/>
</dbReference>
<sequence length="438" mass="48861">MKILVIGSGGREHVLAKKFLESPRVAKVYCAPGNPGMVRDGIQLVDINESQQELLVEFAKKEKLDFTFVGPELPLFEGIVDVFQQAGLKVYGPNKAAAIIEGSKIFSKYLLKKYAIPTADYWAFSDFEEAVSFIGQKNQFPIVIKADGLAAGKGVVIAESYEEACFALKEMLIDEKFGKSGMKVVIEEFLVGEEFSLLAFVRGEEVYPMVIAQDHKRAYEGDKGPNTGGMGAYSPVPHIKKQVIEEAVEHIVKPTARAMVREGRSFSGILYAGLILTSNGPKVIEFNARFGDPETQVILPRLKSDFATVIYELLTDQQPIIEWEQERFHIGVVVAAKGYPQRYEKDFLIPELEWQPDENVYYAGVSSDTLGLVANGGRLFLVEVSGKTLKEAQTRVYNSLTKLDHKFMFYRTDIGDRALSYYKHTGCDKDGKEKYSGN</sequence>
<evidence type="ECO:0000313" key="18">
    <source>
        <dbReference type="Proteomes" id="UP000288669"/>
    </source>
</evidence>
<dbReference type="Gene3D" id="3.30.470.20">
    <property type="entry name" value="ATP-grasp fold, B domain"/>
    <property type="match status" value="1"/>
</dbReference>
<dbReference type="SUPFAM" id="SSF56059">
    <property type="entry name" value="Glutathione synthetase ATP-binding domain-like"/>
    <property type="match status" value="1"/>
</dbReference>
<dbReference type="SUPFAM" id="SSF52440">
    <property type="entry name" value="PreATP-grasp domain"/>
    <property type="match status" value="1"/>
</dbReference>
<evidence type="ECO:0000256" key="7">
    <source>
        <dbReference type="ARBA" id="ARBA00022741"/>
    </source>
</evidence>
<dbReference type="InterPro" id="IPR011761">
    <property type="entry name" value="ATP-grasp"/>
</dbReference>
<evidence type="ECO:0000256" key="1">
    <source>
        <dbReference type="ARBA" id="ARBA00001936"/>
    </source>
</evidence>